<evidence type="ECO:0000256" key="4">
    <source>
        <dbReference type="ARBA" id="ARBA00022683"/>
    </source>
</evidence>
<dbReference type="InterPro" id="IPR001996">
    <property type="entry name" value="PTS_IIB_1"/>
</dbReference>
<keyword evidence="2" id="KW-0762">Sugar transport</keyword>
<keyword evidence="9" id="KW-1185">Reference proteome</keyword>
<evidence type="ECO:0000259" key="7">
    <source>
        <dbReference type="PROSITE" id="PS51098"/>
    </source>
</evidence>
<gene>
    <name evidence="8" type="ORF">GCM10010170_020700</name>
</gene>
<dbReference type="RefSeq" id="WP_344612078.1">
    <property type="nucleotide sequence ID" value="NZ_BAAARV010000019.1"/>
</dbReference>
<evidence type="ECO:0000256" key="6">
    <source>
        <dbReference type="PROSITE-ProRule" id="PRU00421"/>
    </source>
</evidence>
<evidence type="ECO:0000313" key="9">
    <source>
        <dbReference type="Proteomes" id="UP001501444"/>
    </source>
</evidence>
<dbReference type="InterPro" id="IPR018113">
    <property type="entry name" value="PTrfase_EIIB_Cys"/>
</dbReference>
<reference evidence="9" key="1">
    <citation type="journal article" date="2019" name="Int. J. Syst. Evol. Microbiol.">
        <title>The Global Catalogue of Microorganisms (GCM) 10K type strain sequencing project: providing services to taxonomists for standard genome sequencing and annotation.</title>
        <authorList>
            <consortium name="The Broad Institute Genomics Platform"/>
            <consortium name="The Broad Institute Genome Sequencing Center for Infectious Disease"/>
            <person name="Wu L."/>
            <person name="Ma J."/>
        </authorList>
    </citation>
    <scope>NUCLEOTIDE SEQUENCE [LARGE SCALE GENOMIC DNA]</scope>
    <source>
        <strain evidence="9">JCM 3272</strain>
    </source>
</reference>
<dbReference type="InterPro" id="IPR036878">
    <property type="entry name" value="Glu_permease_IIB"/>
</dbReference>
<keyword evidence="3" id="KW-0808">Transferase</keyword>
<evidence type="ECO:0000256" key="1">
    <source>
        <dbReference type="ARBA" id="ARBA00022448"/>
    </source>
</evidence>
<accession>A0ABP5SUD0</accession>
<dbReference type="PROSITE" id="PS01035">
    <property type="entry name" value="PTS_EIIB_TYPE_1_CYS"/>
    <property type="match status" value="1"/>
</dbReference>
<proteinExistence type="predicted"/>
<evidence type="ECO:0000256" key="2">
    <source>
        <dbReference type="ARBA" id="ARBA00022597"/>
    </source>
</evidence>
<keyword evidence="1" id="KW-0813">Transport</keyword>
<organism evidence="8 9">
    <name type="scientific">Dactylosporangium salmoneum</name>
    <dbReference type="NCBI Taxonomy" id="53361"/>
    <lineage>
        <taxon>Bacteria</taxon>
        <taxon>Bacillati</taxon>
        <taxon>Actinomycetota</taxon>
        <taxon>Actinomycetes</taxon>
        <taxon>Micromonosporales</taxon>
        <taxon>Micromonosporaceae</taxon>
        <taxon>Dactylosporangium</taxon>
    </lineage>
</organism>
<dbReference type="PROSITE" id="PS51098">
    <property type="entry name" value="PTS_EIIB_TYPE_1"/>
    <property type="match status" value="1"/>
</dbReference>
<evidence type="ECO:0000313" key="8">
    <source>
        <dbReference type="EMBL" id="GAA2338876.1"/>
    </source>
</evidence>
<dbReference type="Gene3D" id="3.30.1360.60">
    <property type="entry name" value="Glucose permease domain IIB"/>
    <property type="match status" value="1"/>
</dbReference>
<feature type="active site" description="Phosphocysteine intermediate; for EIIB activity" evidence="6">
    <location>
        <position position="37"/>
    </location>
</feature>
<keyword evidence="5" id="KW-0418">Kinase</keyword>
<sequence>MNLRPSIDDVTPKHVAAAEAIVGALGGPANITSLEHCVTRLRIALADLRLLDDTRLRSHPAVLGVLRRETLQIVVGPAAVTPLATAMAQLIAAAAADDTP</sequence>
<name>A0ABP5SUD0_9ACTN</name>
<dbReference type="PANTHER" id="PTHR30175:SF3">
    <property type="entry name" value="PTS SYSTEM N-ACETYLMURAMIC ACID-SPECIFIC EIIBC COMPONENT"/>
    <property type="match status" value="1"/>
</dbReference>
<dbReference type="PANTHER" id="PTHR30175">
    <property type="entry name" value="PHOSPHOTRANSFERASE SYSTEM TRANSPORT PROTEIN"/>
    <property type="match status" value="1"/>
</dbReference>
<evidence type="ECO:0000256" key="5">
    <source>
        <dbReference type="ARBA" id="ARBA00022777"/>
    </source>
</evidence>
<dbReference type="EMBL" id="BAAARV010000019">
    <property type="protein sequence ID" value="GAA2338876.1"/>
    <property type="molecule type" value="Genomic_DNA"/>
</dbReference>
<evidence type="ECO:0000256" key="3">
    <source>
        <dbReference type="ARBA" id="ARBA00022679"/>
    </source>
</evidence>
<dbReference type="InterPro" id="IPR050558">
    <property type="entry name" value="PTS_Sugar-Specific_Components"/>
</dbReference>
<protein>
    <recommendedName>
        <fullName evidence="7">PTS EIIB type-1 domain-containing protein</fullName>
    </recommendedName>
</protein>
<dbReference type="Proteomes" id="UP001501444">
    <property type="component" value="Unassembled WGS sequence"/>
</dbReference>
<comment type="caution">
    <text evidence="8">The sequence shown here is derived from an EMBL/GenBank/DDBJ whole genome shotgun (WGS) entry which is preliminary data.</text>
</comment>
<feature type="domain" description="PTS EIIB type-1" evidence="7">
    <location>
        <begin position="15"/>
        <end position="97"/>
    </location>
</feature>
<dbReference type="Pfam" id="PF00367">
    <property type="entry name" value="PTS_EIIB"/>
    <property type="match status" value="1"/>
</dbReference>
<dbReference type="SUPFAM" id="SSF55604">
    <property type="entry name" value="Glucose permease domain IIB"/>
    <property type="match status" value="1"/>
</dbReference>
<keyword evidence="4" id="KW-0598">Phosphotransferase system</keyword>